<dbReference type="AlphaFoldDB" id="A0AAD0U4J9"/>
<dbReference type="InterPro" id="IPR025737">
    <property type="entry name" value="FApF"/>
</dbReference>
<gene>
    <name evidence="1" type="ORF">RC54_04370</name>
</gene>
<dbReference type="Pfam" id="PF13557">
    <property type="entry name" value="Phenol_MetA_deg"/>
    <property type="match status" value="1"/>
</dbReference>
<protein>
    <submittedName>
        <fullName evidence="1">Transporter</fullName>
    </submittedName>
</protein>
<dbReference type="EMBL" id="CP024996">
    <property type="protein sequence ID" value="AYR23098.1"/>
    <property type="molecule type" value="Genomic_DNA"/>
</dbReference>
<dbReference type="Proteomes" id="UP000269199">
    <property type="component" value="Chromosome"/>
</dbReference>
<dbReference type="RefSeq" id="WP_082803065.1">
    <property type="nucleotide sequence ID" value="NZ_CP024996.1"/>
</dbReference>
<evidence type="ECO:0000313" key="2">
    <source>
        <dbReference type="Proteomes" id="UP000269199"/>
    </source>
</evidence>
<name>A0AAD0U4J9_9BURK</name>
<reference evidence="1 2" key="1">
    <citation type="submission" date="2017-11" db="EMBL/GenBank/DDBJ databases">
        <title>Complete genome sequence of Herbaspirillum rubrisubalbicans DSM 11543.</title>
        <authorList>
            <person name="Chen M."/>
            <person name="An Q."/>
        </authorList>
    </citation>
    <scope>NUCLEOTIDE SEQUENCE [LARGE SCALE GENOMIC DNA]</scope>
    <source>
        <strain evidence="1 2">DSM 11543</strain>
    </source>
</reference>
<evidence type="ECO:0000313" key="1">
    <source>
        <dbReference type="EMBL" id="AYR23098.1"/>
    </source>
</evidence>
<sequence length="316" mass="34703">MKVILSRKRSRALRLRKAEIKSPSTPVKRIPLLASVLSVTMLPIAAQAIDVDIGDFVPAPAGTTVGLLYYQHVERTSLYAQGQKAATDPKLDSDIGIARLVHYTTIGGLAFAPQVMVPFGRQDAGRDTAALGQTSGVGDIILAAPFWPVNDAASRTYLGIAPYLYLPTGSYDHNRALNLGENRWKFDLQVGFVKGLTDKWYLELTGDGMVYGKNGDYGSSGATQRQKPLFQGQSYLRYQFTPAANVFVSLSQTWGGETRINSVDSNDEARERKASIGGSWFILPKTQLLMALGRDLSVENGFKENARINLRLLHFF</sequence>
<organism evidence="1 2">
    <name type="scientific">Herbaspirillum rubrisubalbicans</name>
    <dbReference type="NCBI Taxonomy" id="80842"/>
    <lineage>
        <taxon>Bacteria</taxon>
        <taxon>Pseudomonadati</taxon>
        <taxon>Pseudomonadota</taxon>
        <taxon>Betaproteobacteria</taxon>
        <taxon>Burkholderiales</taxon>
        <taxon>Oxalobacteraceae</taxon>
        <taxon>Herbaspirillum</taxon>
    </lineage>
</organism>
<accession>A0AAD0U4J9</accession>
<proteinExistence type="predicted"/>